<evidence type="ECO:0000256" key="11">
    <source>
        <dbReference type="RuleBase" id="RU369091"/>
    </source>
</evidence>
<evidence type="ECO:0000256" key="8">
    <source>
        <dbReference type="ARBA" id="ARBA00023065"/>
    </source>
</evidence>
<dbReference type="Pfam" id="PF00571">
    <property type="entry name" value="CBS"/>
    <property type="match status" value="1"/>
</dbReference>
<keyword evidence="7" id="KW-1133">Transmembrane helix</keyword>
<feature type="compositionally biased region" description="Polar residues" evidence="12">
    <location>
        <begin position="780"/>
        <end position="790"/>
    </location>
</feature>
<comment type="subcellular location">
    <subcellularLocation>
        <location evidence="1 11">Cell membrane</location>
        <topology evidence="1 11">Multi-pass membrane protein</topology>
    </subcellularLocation>
</comment>
<name>A0A8V5FGA9_MELUD</name>
<evidence type="ECO:0000256" key="3">
    <source>
        <dbReference type="ARBA" id="ARBA00022448"/>
    </source>
</evidence>
<evidence type="ECO:0000256" key="7">
    <source>
        <dbReference type="ARBA" id="ARBA00022989"/>
    </source>
</evidence>
<evidence type="ECO:0000256" key="6">
    <source>
        <dbReference type="ARBA" id="ARBA00022737"/>
    </source>
</evidence>
<feature type="region of interest" description="Disordered" evidence="12">
    <location>
        <begin position="759"/>
        <end position="799"/>
    </location>
</feature>
<evidence type="ECO:0000256" key="5">
    <source>
        <dbReference type="ARBA" id="ARBA00022692"/>
    </source>
</evidence>
<dbReference type="InterPro" id="IPR057492">
    <property type="entry name" value="Ig_CNNM1/2/4_N"/>
</dbReference>
<dbReference type="Pfam" id="PF25511">
    <property type="entry name" value="Ig_CNNM4_N"/>
    <property type="match status" value="1"/>
</dbReference>
<protein>
    <recommendedName>
        <fullName evidence="11">Metal transporter</fullName>
    </recommendedName>
</protein>
<evidence type="ECO:0000256" key="2">
    <source>
        <dbReference type="ARBA" id="ARBA00010484"/>
    </source>
</evidence>
<feature type="compositionally biased region" description="Polar residues" evidence="12">
    <location>
        <begin position="696"/>
        <end position="709"/>
    </location>
</feature>
<feature type="region of interest" description="Disordered" evidence="12">
    <location>
        <begin position="696"/>
        <end position="720"/>
    </location>
</feature>
<dbReference type="InterPro" id="IPR045095">
    <property type="entry name" value="ACDP"/>
</dbReference>
<dbReference type="FunFam" id="3.10.580.10:FF:000001">
    <property type="entry name" value="Putative metal transporter CNNM3 isoform 2"/>
    <property type="match status" value="1"/>
</dbReference>
<evidence type="ECO:0000256" key="9">
    <source>
        <dbReference type="ARBA" id="ARBA00023122"/>
    </source>
</evidence>
<dbReference type="InterPro" id="IPR000644">
    <property type="entry name" value="CBS_dom"/>
</dbReference>
<dbReference type="PROSITE" id="PS51846">
    <property type="entry name" value="CNNM"/>
    <property type="match status" value="1"/>
</dbReference>
<keyword evidence="10" id="KW-0472">Membrane</keyword>
<keyword evidence="9" id="KW-0129">CBS domain</keyword>
<evidence type="ECO:0000313" key="13">
    <source>
        <dbReference type="Ensembl" id="ENSMUNP00000025498.1"/>
    </source>
</evidence>
<sequence>PGSAASPAPDVGWGRSRGAVLLLFFSLSPRPPAGAAWLLGLRPEDTAPGRVSLEGGAVQAAEGSRFLLRLYFQPPPEGNGSRGPAEEREPRLVFIEEAAPAAAGGKTARGPAERCRERSAWASDVEVVGPLRSGGAAGSALAEVRVREPRKGEAAAAPGGRLFSLCAWDGRAWAHHGAAGGFLLRVRPASPALGVWLLPLPEAGWLRALGALLLLGLSALFSGLRLSLLSLDPLELRVLRNSGSAAEREQARRVQAVRGGGGTYLLCTLLLGQAGANAALAGWLCASLPGGGAAAAAAGQRGAPWLPVLLCTAAVFLGGEVLPYSVCSRHGLAIASRTLCLTRLLMLAAFPLCYPLSRLLDWALRQELSVFSTRERLLETLRAAGPHGDLVREELAMVQGALELRTKVVEDVLTPLADCFMLRADAVLDFATVSEILRSGYTRIPVYEGDRRDNIVDLLFVKDLAFVDPDDCTPLQTVTRFYRRPLHCVFNDTRLDTLLEEFKKGKSHLAIVQRVNNEGEGDPFYEVMGIVTLEDVIEEIIKSEILDETDLYTNNRKKERVPHRGRKPQDFSIFRLSDSEMKVKISPQLLLATHRFMATEVEPFKSPYLSEKILLRLLKHPNVIQELKYDRKNKKAAEHYLYQRNRPVDYFVLILQGKVEVEIGKEGLRFENGAFTYYGVPAIMAVVSSGKGSVRSPSRCSGLNRSESPNWEHNDYGGSNTQLHSSSNNIYTPDYSVHILCDVQFVKVTRQQYHNALVASRMDSSPQSPDIEAFDRDSTKASTLRGTPQTPKEDPTTLLNEKNSIMCNRSEGLHSPSESVFLRMESIPFIQEETADNKENSKHQSESGGGTFTQDPVGGKGCGQRPSLEDEKLPEESSNLDPLIT</sequence>
<reference evidence="13" key="2">
    <citation type="submission" date="2025-08" db="UniProtKB">
        <authorList>
            <consortium name="Ensembl"/>
        </authorList>
    </citation>
    <scope>IDENTIFICATION</scope>
</reference>
<keyword evidence="3" id="KW-0813">Transport</keyword>
<dbReference type="GO" id="GO:0010960">
    <property type="term" value="P:magnesium ion homeostasis"/>
    <property type="evidence" value="ECO:0007669"/>
    <property type="project" value="InterPro"/>
</dbReference>
<reference evidence="13" key="3">
    <citation type="submission" date="2025-09" db="UniProtKB">
        <authorList>
            <consortium name="Ensembl"/>
        </authorList>
    </citation>
    <scope>IDENTIFICATION</scope>
</reference>
<evidence type="ECO:0000256" key="1">
    <source>
        <dbReference type="ARBA" id="ARBA00004651"/>
    </source>
</evidence>
<dbReference type="GO" id="GO:0006811">
    <property type="term" value="P:monoatomic ion transport"/>
    <property type="evidence" value="ECO:0007669"/>
    <property type="project" value="UniProtKB-KW"/>
</dbReference>
<dbReference type="PANTHER" id="PTHR12064:SF28">
    <property type="entry name" value="METAL TRANSPORTER CNNM1"/>
    <property type="match status" value="1"/>
</dbReference>
<comment type="function">
    <text evidence="11">Metal transporter.</text>
</comment>
<dbReference type="AlphaFoldDB" id="A0A8V5FGA9"/>
<proteinExistence type="inferred from homology"/>
<evidence type="ECO:0000256" key="12">
    <source>
        <dbReference type="SAM" id="MobiDB-lite"/>
    </source>
</evidence>
<evidence type="ECO:0000256" key="10">
    <source>
        <dbReference type="ARBA" id="ARBA00023136"/>
    </source>
</evidence>
<dbReference type="Pfam" id="PF01595">
    <property type="entry name" value="CNNM"/>
    <property type="match status" value="1"/>
</dbReference>
<dbReference type="Pfam" id="PF25562">
    <property type="entry name" value="CNBH_CNNM2_C"/>
    <property type="match status" value="1"/>
</dbReference>
<keyword evidence="5" id="KW-0812">Transmembrane</keyword>
<dbReference type="GO" id="GO:0005886">
    <property type="term" value="C:plasma membrane"/>
    <property type="evidence" value="ECO:0007669"/>
    <property type="project" value="UniProtKB-SubCell"/>
</dbReference>
<feature type="compositionally biased region" description="Polar residues" evidence="12">
    <location>
        <begin position="876"/>
        <end position="885"/>
    </location>
</feature>
<gene>
    <name evidence="13" type="primary">LOC101874853</name>
</gene>
<dbReference type="PROSITE" id="PS51371">
    <property type="entry name" value="CBS"/>
    <property type="match status" value="1"/>
</dbReference>
<evidence type="ECO:0000313" key="14">
    <source>
        <dbReference type="Proteomes" id="UP000694405"/>
    </source>
</evidence>
<dbReference type="InterPro" id="IPR046342">
    <property type="entry name" value="CBS_dom_sf"/>
</dbReference>
<comment type="similarity">
    <text evidence="2 11">Belongs to the ACDP family.</text>
</comment>
<keyword evidence="14" id="KW-1185">Reference proteome</keyword>
<evidence type="ECO:0000256" key="4">
    <source>
        <dbReference type="ARBA" id="ARBA00022475"/>
    </source>
</evidence>
<keyword evidence="4" id="KW-1003">Cell membrane</keyword>
<dbReference type="Ensembl" id="ENSMUNT00000026529.1">
    <property type="protein sequence ID" value="ENSMUNP00000025498.1"/>
    <property type="gene ID" value="ENSMUNG00000007693.2"/>
</dbReference>
<dbReference type="InterPro" id="IPR044751">
    <property type="entry name" value="Ion_transp-like_CBS"/>
</dbReference>
<feature type="region of interest" description="Disordered" evidence="12">
    <location>
        <begin position="833"/>
        <end position="885"/>
    </location>
</feature>
<dbReference type="Gene3D" id="3.10.580.10">
    <property type="entry name" value="CBS-domain"/>
    <property type="match status" value="1"/>
</dbReference>
<dbReference type="GO" id="GO:0022857">
    <property type="term" value="F:transmembrane transporter activity"/>
    <property type="evidence" value="ECO:0007669"/>
    <property type="project" value="UniProtKB-UniRule"/>
</dbReference>
<dbReference type="CDD" id="cd04590">
    <property type="entry name" value="CBS_pair_CorC_HlyC_assoc"/>
    <property type="match status" value="1"/>
</dbReference>
<keyword evidence="6" id="KW-0677">Repeat</keyword>
<dbReference type="InterPro" id="IPR002550">
    <property type="entry name" value="CNNM"/>
</dbReference>
<dbReference type="SUPFAM" id="SSF54631">
    <property type="entry name" value="CBS-domain pair"/>
    <property type="match status" value="1"/>
</dbReference>
<accession>A0A8V5FGA9</accession>
<dbReference type="PANTHER" id="PTHR12064">
    <property type="entry name" value="METAL TRANSPORTER CNNM"/>
    <property type="match status" value="1"/>
</dbReference>
<feature type="compositionally biased region" description="Basic and acidic residues" evidence="12">
    <location>
        <begin position="835"/>
        <end position="845"/>
    </location>
</feature>
<dbReference type="Proteomes" id="UP000694405">
    <property type="component" value="Chromosome 4"/>
</dbReference>
<keyword evidence="8" id="KW-0406">Ion transport</keyword>
<reference evidence="13" key="1">
    <citation type="submission" date="2020-03" db="EMBL/GenBank/DDBJ databases">
        <title>Melopsittacus undulatus (budgerigar) genome, bMelUnd1, maternal haplotype with Z.</title>
        <authorList>
            <person name="Gedman G."/>
            <person name="Mountcastle J."/>
            <person name="Haase B."/>
            <person name="Formenti G."/>
            <person name="Wright T."/>
            <person name="Apodaca J."/>
            <person name="Pelan S."/>
            <person name="Chow W."/>
            <person name="Rhie A."/>
            <person name="Howe K."/>
            <person name="Fedrigo O."/>
            <person name="Jarvis E.D."/>
        </authorList>
    </citation>
    <scope>NUCLEOTIDE SEQUENCE [LARGE SCALE GENOMIC DNA]</scope>
</reference>
<organism evidence="13 14">
    <name type="scientific">Melopsittacus undulatus</name>
    <name type="common">Budgerigar</name>
    <name type="synonym">Psittacus undulatus</name>
    <dbReference type="NCBI Taxonomy" id="13146"/>
    <lineage>
        <taxon>Eukaryota</taxon>
        <taxon>Metazoa</taxon>
        <taxon>Chordata</taxon>
        <taxon>Craniata</taxon>
        <taxon>Vertebrata</taxon>
        <taxon>Euteleostomi</taxon>
        <taxon>Archelosauria</taxon>
        <taxon>Archosauria</taxon>
        <taxon>Dinosauria</taxon>
        <taxon>Saurischia</taxon>
        <taxon>Theropoda</taxon>
        <taxon>Coelurosauria</taxon>
        <taxon>Aves</taxon>
        <taxon>Neognathae</taxon>
        <taxon>Neoaves</taxon>
        <taxon>Telluraves</taxon>
        <taxon>Australaves</taxon>
        <taxon>Psittaciformes</taxon>
        <taxon>Psittaculidae</taxon>
        <taxon>Melopsittacus</taxon>
    </lineage>
</organism>